<evidence type="ECO:0000259" key="2">
    <source>
        <dbReference type="Pfam" id="PF05970"/>
    </source>
</evidence>
<feature type="compositionally biased region" description="Basic residues" evidence="1">
    <location>
        <begin position="606"/>
        <end position="616"/>
    </location>
</feature>
<evidence type="ECO:0000256" key="1">
    <source>
        <dbReference type="SAM" id="MobiDB-lite"/>
    </source>
</evidence>
<keyword evidence="3" id="KW-0269">Exonuclease</keyword>
<dbReference type="Proteomes" id="UP000253915">
    <property type="component" value="Unassembled WGS sequence"/>
</dbReference>
<gene>
    <name evidence="3" type="ORF">C1853_07780</name>
</gene>
<protein>
    <submittedName>
        <fullName evidence="3">Exonuclease V subunit alpha</fullName>
    </submittedName>
</protein>
<feature type="domain" description="DNA helicase Pif1-like DEAD-box helicase" evidence="2">
    <location>
        <begin position="12"/>
        <end position="152"/>
    </location>
</feature>
<feature type="compositionally biased region" description="Polar residues" evidence="1">
    <location>
        <begin position="580"/>
        <end position="589"/>
    </location>
</feature>
<dbReference type="PANTHER" id="PTHR47642:SF7">
    <property type="entry name" value="ATP-DEPENDENT DNA HELICASE PIF1"/>
    <property type="match status" value="1"/>
</dbReference>
<dbReference type="Gene3D" id="3.40.50.300">
    <property type="entry name" value="P-loop containing nucleotide triphosphate hydrolases"/>
    <property type="match status" value="2"/>
</dbReference>
<evidence type="ECO:0000313" key="3">
    <source>
        <dbReference type="EMBL" id="RDC38614.1"/>
    </source>
</evidence>
<keyword evidence="3" id="KW-0378">Hydrolase</keyword>
<name>A0ABD7GJ45_EGGLN</name>
<reference evidence="3 4" key="1">
    <citation type="journal article" date="2018" name="Elife">
        <title>Discovery and characterization of a prevalent human gut bacterial enzyme sufficient for the inactivation of a family of plant toxins.</title>
        <authorList>
            <person name="Koppel N."/>
            <person name="Bisanz J.E."/>
            <person name="Pandelia M.E."/>
            <person name="Turnbaugh P.J."/>
            <person name="Balskus E.P."/>
        </authorList>
    </citation>
    <scope>NUCLEOTIDE SEQUENCE [LARGE SCALE GENOMIC DNA]</scope>
    <source>
        <strain evidence="3 4">16A</strain>
    </source>
</reference>
<comment type="caution">
    <text evidence="3">The sequence shown here is derived from an EMBL/GenBank/DDBJ whole genome shotgun (WGS) entry which is preliminary data.</text>
</comment>
<dbReference type="EMBL" id="PPUQ01000008">
    <property type="protein sequence ID" value="RDC38614.1"/>
    <property type="molecule type" value="Genomic_DNA"/>
</dbReference>
<organism evidence="3 4">
    <name type="scientific">Eggerthella lenta</name>
    <name type="common">Eubacterium lentum</name>
    <dbReference type="NCBI Taxonomy" id="84112"/>
    <lineage>
        <taxon>Bacteria</taxon>
        <taxon>Bacillati</taxon>
        <taxon>Actinomycetota</taxon>
        <taxon>Coriobacteriia</taxon>
        <taxon>Eggerthellales</taxon>
        <taxon>Eggerthellaceae</taxon>
        <taxon>Eggerthella</taxon>
    </lineage>
</organism>
<dbReference type="GO" id="GO:0004527">
    <property type="term" value="F:exonuclease activity"/>
    <property type="evidence" value="ECO:0007669"/>
    <property type="project" value="UniProtKB-KW"/>
</dbReference>
<dbReference type="CDD" id="cd18809">
    <property type="entry name" value="SF1_C_RecD"/>
    <property type="match status" value="1"/>
</dbReference>
<dbReference type="SUPFAM" id="SSF52540">
    <property type="entry name" value="P-loop containing nucleoside triphosphate hydrolases"/>
    <property type="match status" value="2"/>
</dbReference>
<evidence type="ECO:0000313" key="4">
    <source>
        <dbReference type="Proteomes" id="UP000253915"/>
    </source>
</evidence>
<accession>A0ABD7GJ45</accession>
<feature type="region of interest" description="Disordered" evidence="1">
    <location>
        <begin position="571"/>
        <end position="616"/>
    </location>
</feature>
<feature type="region of interest" description="Disordered" evidence="1">
    <location>
        <begin position="457"/>
        <end position="489"/>
    </location>
</feature>
<keyword evidence="3" id="KW-0540">Nuclease</keyword>
<dbReference type="Pfam" id="PF05970">
    <property type="entry name" value="PIF1"/>
    <property type="match status" value="1"/>
</dbReference>
<dbReference type="AlphaFoldDB" id="A0ABD7GJ45"/>
<dbReference type="InterPro" id="IPR010285">
    <property type="entry name" value="DNA_helicase_pif1-like_DEAD"/>
</dbReference>
<dbReference type="PANTHER" id="PTHR47642">
    <property type="entry name" value="ATP-DEPENDENT DNA HELICASE"/>
    <property type="match status" value="1"/>
</dbReference>
<proteinExistence type="predicted"/>
<dbReference type="InterPro" id="IPR027417">
    <property type="entry name" value="P-loop_NTPase"/>
</dbReference>
<sequence length="616" mass="67597">MEMADGDRFTPEQAEALRALRDGRNVFLSGNAGTGKSYVLNAFISDLKARNVDFLALAPTGIAALNLTDGSTIHRTLKIAPGVCAPDGPKGSRKVLDAAKVIIIDEISMCRIDLFDHVMGMISQSMTRNGAKQVVLVGDFFQLPPVVTERDSALLMKFYPGNLQGWCFKSRYWTGFDFEPHVLKTVVRQSDPDFIDNLNRARVGDASCLDYFNAHSKSSRAYLPKDTLVLCANNRIADSINRENVDALDAPKVEFAAAATGTVSNGDKMAPERIVLCRGARVMSLVNSPQEGYVNGTQGTVTDASADAVTVKFDGVDEKVRIERHRWEINKSEAVVEMDDEGRPVNRVKTAVVGAYTQIPLKLAYAITIHKSQGLTFDACCVHTKVFAEGQLYVGLSRVRSAAGLTVFPKIEPNRLIASREVVEFYDSLEHRMEEPVQIECPRRYESRVRAYVRDLMDGRDPDAPTPPALEGALENSKGGTPEPGTERPARTLEEKIGSDIVARATFALKFAVSGAMSKDHLEAKMLLAGYVLDWDYDPHELYVVRKEGGYRVSASELGIRRSEVEARIAKNSGFDLGSTRRQSNSSGSRPGKRKGVAKGSTAAGRKTRKANWRQG</sequence>
<dbReference type="InterPro" id="IPR051055">
    <property type="entry name" value="PIF1_helicase"/>
</dbReference>